<proteinExistence type="predicted"/>
<reference evidence="1" key="1">
    <citation type="submission" date="2017-12" db="EMBL/GenBank/DDBJ databases">
        <authorList>
            <person name="Barbosa P."/>
            <person name="Usie A."/>
            <person name="Ramos A.M."/>
        </authorList>
    </citation>
    <scope>NUCLEOTIDE SEQUENCE</scope>
    <source>
        <strain evidence="1">HL8</strain>
        <tissue evidence="1">Leaves</tissue>
    </source>
</reference>
<dbReference type="EMBL" id="PKMF04000007">
    <property type="protein sequence ID" value="KAK7860239.1"/>
    <property type="molecule type" value="Genomic_DNA"/>
</dbReference>
<sequence length="118" mass="13534">MDLLKSSFLDGFDQLKNTVGSVCDCCCRWLRAYEGLSCLFQRVKLRLIFPVRTSGLSSYGKNWPVLCNHKSLGKFWLVDCKLFLVCNVRVAITQKLELAVVPGKLWLLDWKLVLVCYV</sequence>
<evidence type="ECO:0000313" key="1">
    <source>
        <dbReference type="EMBL" id="KAK7860239.1"/>
    </source>
</evidence>
<accession>A0AAW0MBQ0</accession>
<reference evidence="1" key="3">
    <citation type="submission" date="2023-07" db="EMBL/GenBank/DDBJ databases">
        <title>An improved reference 1 genome and first organelle genomes of Quercus suber.</title>
        <authorList>
            <consortium name="Genosuber Consortium"/>
            <person name="Usie A."/>
            <person name="Serra O."/>
            <person name="Barros P."/>
        </authorList>
    </citation>
    <scope>NUCLEOTIDE SEQUENCE</scope>
    <source>
        <strain evidence="1">HL8</strain>
        <tissue evidence="1">Leaves</tissue>
    </source>
</reference>
<protein>
    <submittedName>
        <fullName evidence="1">Uncharacterized protein</fullName>
    </submittedName>
</protein>
<organism evidence="1">
    <name type="scientific">Quercus suber</name>
    <name type="common">Cork oak</name>
    <dbReference type="NCBI Taxonomy" id="58331"/>
    <lineage>
        <taxon>Eukaryota</taxon>
        <taxon>Viridiplantae</taxon>
        <taxon>Streptophyta</taxon>
        <taxon>Embryophyta</taxon>
        <taxon>Tracheophyta</taxon>
        <taxon>Spermatophyta</taxon>
        <taxon>Magnoliopsida</taxon>
        <taxon>eudicotyledons</taxon>
        <taxon>Gunneridae</taxon>
        <taxon>Pentapetalae</taxon>
        <taxon>rosids</taxon>
        <taxon>fabids</taxon>
        <taxon>Fagales</taxon>
        <taxon>Fagaceae</taxon>
        <taxon>Quercus</taxon>
    </lineage>
</organism>
<dbReference type="AlphaFoldDB" id="A0AAW0MBQ0"/>
<comment type="caution">
    <text evidence="1">The sequence shown here is derived from an EMBL/GenBank/DDBJ whole genome shotgun (WGS) entry which is preliminary data.</text>
</comment>
<reference evidence="1" key="2">
    <citation type="journal article" date="2018" name="Sci. Data">
        <title>The draft genome sequence of cork oak.</title>
        <authorList>
            <person name="Ramos A.M."/>
            <person name="Usie A."/>
            <person name="Barbosa P."/>
            <person name="Barros P.M."/>
            <person name="Capote T."/>
            <person name="Chaves I."/>
            <person name="Simoes F."/>
            <person name="Abreu I."/>
            <person name="Carrasquinho I."/>
            <person name="Faro C."/>
            <person name="Guimaraes J.B."/>
            <person name="Mendonca D."/>
            <person name="Nobrega F."/>
            <person name="Rodrigues L."/>
            <person name="Saibo N.J.M."/>
            <person name="Varela M.C."/>
            <person name="Egas C."/>
            <person name="Matos J."/>
            <person name="Miguel C.M."/>
            <person name="Oliveira M.M."/>
            <person name="Ricardo C.P."/>
            <person name="Goncalves S."/>
        </authorList>
    </citation>
    <scope>NUCLEOTIDE SEQUENCE [LARGE SCALE GENOMIC DNA]</scope>
    <source>
        <strain evidence="1">HL8</strain>
    </source>
</reference>
<gene>
    <name evidence="1" type="ORF">CFP56_039679</name>
</gene>
<name>A0AAW0MBQ0_QUESU</name>